<name>A0A5D3C8Q8_CUCMM</name>
<accession>A0A5D3C8Q8</accession>
<evidence type="ECO:0000313" key="2">
    <source>
        <dbReference type="Proteomes" id="UP000321947"/>
    </source>
</evidence>
<evidence type="ECO:0000313" key="1">
    <source>
        <dbReference type="EMBL" id="TYK07634.1"/>
    </source>
</evidence>
<dbReference type="Proteomes" id="UP000321947">
    <property type="component" value="Unassembled WGS sequence"/>
</dbReference>
<sequence>MSFAAYRMMHWPTGIENCDSAFITHSRADFVPAVTSHSDDLDSDWHPRRDIGPVPNLVVTAGNVLEVYVVRVLEEGGRESRSSGEVRRGGIMDGVSGASLELVCHYRLHGNVESMAILSSRGGDGSKKRDSIILVFQEAKISVLEFDDSIHSLRTSSMHCFEGPQWLHLKRGRESFARGPVVKVDPQGRCGGVLVYGLQMIILKASQAGSGLVVDDEAFGNTGAISARVESSYLINLRDLDVKHMNRMCLKIKSKLTRDEKDVPRGEEQVVQVELEVPWDLERTLVVGYGWICSKGDLKVEPSSVHESLIEELSLQTLMPLLPCQVTFKAKQRSHISHLPIGKEAMKPK</sequence>
<comment type="caution">
    <text evidence="1">The sequence shown here is derived from an EMBL/GenBank/DDBJ whole genome shotgun (WGS) entry which is preliminary data.</text>
</comment>
<dbReference type="Gene3D" id="2.130.10.10">
    <property type="entry name" value="YVTN repeat-like/Quinoprotein amine dehydrogenase"/>
    <property type="match status" value="1"/>
</dbReference>
<protein>
    <submittedName>
        <fullName evidence="1">Cleavage and polyadenylation specificity factor subunit 1 isoform X1</fullName>
    </submittedName>
</protein>
<dbReference type="EMBL" id="SSTD01013124">
    <property type="protein sequence ID" value="TYK07634.1"/>
    <property type="molecule type" value="Genomic_DNA"/>
</dbReference>
<dbReference type="InterPro" id="IPR050358">
    <property type="entry name" value="RSE1/DDB1/CFT1"/>
</dbReference>
<dbReference type="PANTHER" id="PTHR10644">
    <property type="entry name" value="DNA REPAIR/RNA PROCESSING CPSF FAMILY"/>
    <property type="match status" value="1"/>
</dbReference>
<proteinExistence type="predicted"/>
<reference evidence="1 2" key="1">
    <citation type="submission" date="2019-08" db="EMBL/GenBank/DDBJ databases">
        <title>Draft genome sequences of two oriental melons (Cucumis melo L. var makuwa).</title>
        <authorList>
            <person name="Kwon S.-Y."/>
        </authorList>
    </citation>
    <scope>NUCLEOTIDE SEQUENCE [LARGE SCALE GENOMIC DNA]</scope>
    <source>
        <strain evidence="2">cv. Chang Bougi</strain>
        <tissue evidence="1">Leaf</tissue>
    </source>
</reference>
<dbReference type="InterPro" id="IPR015943">
    <property type="entry name" value="WD40/YVTN_repeat-like_dom_sf"/>
</dbReference>
<dbReference type="AlphaFoldDB" id="A0A5D3C8Q8"/>
<gene>
    <name evidence="1" type="ORF">E5676_scaffold105G00350</name>
</gene>
<organism evidence="1 2">
    <name type="scientific">Cucumis melo var. makuwa</name>
    <name type="common">Oriental melon</name>
    <dbReference type="NCBI Taxonomy" id="1194695"/>
    <lineage>
        <taxon>Eukaryota</taxon>
        <taxon>Viridiplantae</taxon>
        <taxon>Streptophyta</taxon>
        <taxon>Embryophyta</taxon>
        <taxon>Tracheophyta</taxon>
        <taxon>Spermatophyta</taxon>
        <taxon>Magnoliopsida</taxon>
        <taxon>eudicotyledons</taxon>
        <taxon>Gunneridae</taxon>
        <taxon>Pentapetalae</taxon>
        <taxon>rosids</taxon>
        <taxon>fabids</taxon>
        <taxon>Cucurbitales</taxon>
        <taxon>Cucurbitaceae</taxon>
        <taxon>Benincaseae</taxon>
        <taxon>Cucumis</taxon>
    </lineage>
</organism>